<organism evidence="11 12">
    <name type="scientific">Gossypium trilobum</name>
    <dbReference type="NCBI Taxonomy" id="34281"/>
    <lineage>
        <taxon>Eukaryota</taxon>
        <taxon>Viridiplantae</taxon>
        <taxon>Streptophyta</taxon>
        <taxon>Embryophyta</taxon>
        <taxon>Tracheophyta</taxon>
        <taxon>Spermatophyta</taxon>
        <taxon>Magnoliopsida</taxon>
        <taxon>eudicotyledons</taxon>
        <taxon>Gunneridae</taxon>
        <taxon>Pentapetalae</taxon>
        <taxon>rosids</taxon>
        <taxon>malvids</taxon>
        <taxon>Malvales</taxon>
        <taxon>Malvaceae</taxon>
        <taxon>Malvoideae</taxon>
        <taxon>Gossypium</taxon>
    </lineage>
</organism>
<dbReference type="SUPFAM" id="SSF52949">
    <property type="entry name" value="Macro domain-like"/>
    <property type="match status" value="1"/>
</dbReference>
<feature type="domain" description="Macro" evidence="10">
    <location>
        <begin position="451"/>
        <end position="665"/>
    </location>
</feature>
<dbReference type="Pfam" id="PF13671">
    <property type="entry name" value="AAA_33"/>
    <property type="match status" value="1"/>
</dbReference>
<dbReference type="InterPro" id="IPR032566">
    <property type="entry name" value="Znf-C2HE"/>
</dbReference>
<comment type="caution">
    <text evidence="11">The sequence shown here is derived from an EMBL/GenBank/DDBJ whole genome shotgun (WGS) entry which is preliminary data.</text>
</comment>
<dbReference type="InterPro" id="IPR036265">
    <property type="entry name" value="HIT-like_sf"/>
</dbReference>
<dbReference type="GO" id="GO:0033699">
    <property type="term" value="F:DNA 5'-adenosine monophosphate hydrolase activity"/>
    <property type="evidence" value="ECO:0007669"/>
    <property type="project" value="TreeGrafter"/>
</dbReference>
<gene>
    <name evidence="11" type="ORF">Gotri_002746</name>
</gene>
<dbReference type="Gene3D" id="3.30.428.10">
    <property type="entry name" value="HIT-like"/>
    <property type="match status" value="1"/>
</dbReference>
<sequence length="827" mass="91564">MPPLYPARVQRITEKAASSFLLSYRHESQVEEEAHEKTEAEAPKDETEIQVDRTIRPSIIRDRGLRELPGLLKKKNGYMRKVEMKHGSVFDLKGKKARVLLDHFKFEDKPRHFHHNRTVLGNCLQQWKWTSIAPVNPKVDEEEKAKGKPIAAILVGAPGSGKSTFCENVMRGSSRPWVRVCQDTINNGKSGTKPQCLKSAAASLKEGKSVFIDRCNLDKEQRVDFVNLGGPEVEVHAVVLDLPAKLSISRIVKRTGHEGNLQGGKAAAVVNRMLQNKELPKLSEGFSRITFCRNETDVDAAVKTYTAVGPLDTLPHGCFGQKDPNAKTQLGIMRFLKRPHETNTRDSVPSQLTEEKGPCGKTQETVSSSSGMPSQKIKVSEDMAPGSISQDESDIPTLAFPSISTADFQFDLEKASDVIVGKVEEFMDKLGNARLVLVDLTERSKILSLVRAKAAEKKIDSKRFFTFIGDICQLYTKGGLCCNVIANAANWRLKPGGGGVNAAIFNAGGPALEAATKEQARSLLPGNALVVPLPSTSPLYSKEGVTHVIHVLGPNMNPRRPNCLDNDYVKGCKVLEDAYSSLFKGFLSIANTQVKVPRSSGSILSGPSKLEDEISGTKTKTWAPCLQALYNIAMQPEKHNKQVLEASDDVVVLNDIYPKAKQHLLVLARIKGLDTLADARKEHLPLLMAMHEVGLRWVDKFVGEDASLVFRLGYHSVPSMRQLHLHVISQDFDSKHLKHKKHWNSFTTAFFRDSVDVMEEINNQGKATIQDEKRLMSMELRCHRCRSAHPNIPRLKSHISSCQAPFPADLQKKGRLVPEQTNSGCDP</sequence>
<comment type="caution">
    <text evidence="7">Lacks conserved residue(s) required for the propagation of feature annotation.</text>
</comment>
<evidence type="ECO:0000256" key="8">
    <source>
        <dbReference type="SAM" id="MobiDB-lite"/>
    </source>
</evidence>
<dbReference type="Pfam" id="PF01661">
    <property type="entry name" value="Macro"/>
    <property type="match status" value="1"/>
</dbReference>
<evidence type="ECO:0000256" key="5">
    <source>
        <dbReference type="ARBA" id="ARBA00023125"/>
    </source>
</evidence>
<dbReference type="GO" id="GO:0003697">
    <property type="term" value="F:single-stranded DNA binding"/>
    <property type="evidence" value="ECO:0007669"/>
    <property type="project" value="TreeGrafter"/>
</dbReference>
<dbReference type="PROSITE" id="PS51084">
    <property type="entry name" value="HIT_2"/>
    <property type="match status" value="1"/>
</dbReference>
<dbReference type="Gene3D" id="3.40.220.10">
    <property type="entry name" value="Leucine Aminopeptidase, subunit E, domain 1"/>
    <property type="match status" value="1"/>
</dbReference>
<dbReference type="PROSITE" id="PS00892">
    <property type="entry name" value="HIT_1"/>
    <property type="match status" value="1"/>
</dbReference>
<dbReference type="InterPro" id="IPR002589">
    <property type="entry name" value="Macro_dom"/>
</dbReference>
<dbReference type="Gene3D" id="3.40.50.300">
    <property type="entry name" value="P-loop containing nucleotide triphosphate hydrolases"/>
    <property type="match status" value="1"/>
</dbReference>
<dbReference type="FunFam" id="3.40.50.300:FF:002337">
    <property type="entry name" value="Transcription factor bHLH140"/>
    <property type="match status" value="1"/>
</dbReference>
<dbReference type="FunFam" id="3.30.428.10:FF:000004">
    <property type="entry name" value="aprataxin isoform X2"/>
    <property type="match status" value="1"/>
</dbReference>
<dbReference type="Pfam" id="PF16278">
    <property type="entry name" value="zf-C2HE"/>
    <property type="match status" value="1"/>
</dbReference>
<dbReference type="GO" id="GO:0047627">
    <property type="term" value="F:adenylylsulfatase activity"/>
    <property type="evidence" value="ECO:0007669"/>
    <property type="project" value="UniProtKB-ARBA"/>
</dbReference>
<keyword evidence="6" id="KW-0539">Nucleus</keyword>
<dbReference type="InterPro" id="IPR019808">
    <property type="entry name" value="Histidine_triad_CS"/>
</dbReference>
<keyword evidence="12" id="KW-1185">Reference proteome</keyword>
<dbReference type="GO" id="GO:1990165">
    <property type="term" value="F:single-strand break-containing DNA binding"/>
    <property type="evidence" value="ECO:0007669"/>
    <property type="project" value="TreeGrafter"/>
</dbReference>
<protein>
    <recommendedName>
        <fullName evidence="13">Macro domain-containing protein</fullName>
    </recommendedName>
</protein>
<evidence type="ECO:0000256" key="4">
    <source>
        <dbReference type="ARBA" id="ARBA00022833"/>
    </source>
</evidence>
<dbReference type="InterPro" id="IPR043472">
    <property type="entry name" value="Macro_dom-like"/>
</dbReference>
<evidence type="ECO:0000259" key="10">
    <source>
        <dbReference type="PROSITE" id="PS51154"/>
    </source>
</evidence>
<keyword evidence="2" id="KW-0479">Metal-binding</keyword>
<feature type="compositionally biased region" description="Polar residues" evidence="8">
    <location>
        <begin position="362"/>
        <end position="373"/>
    </location>
</feature>
<dbReference type="PROSITE" id="PS51154">
    <property type="entry name" value="MACRO"/>
    <property type="match status" value="1"/>
</dbReference>
<feature type="region of interest" description="Disordered" evidence="8">
    <location>
        <begin position="340"/>
        <end position="376"/>
    </location>
</feature>
<comment type="subcellular location">
    <subcellularLocation>
        <location evidence="1">Nucleus</location>
    </subcellularLocation>
</comment>
<evidence type="ECO:0000256" key="2">
    <source>
        <dbReference type="ARBA" id="ARBA00022723"/>
    </source>
</evidence>
<dbReference type="Pfam" id="PF11969">
    <property type="entry name" value="DcpS_C"/>
    <property type="match status" value="1"/>
</dbReference>
<evidence type="ECO:0000256" key="6">
    <source>
        <dbReference type="ARBA" id="ARBA00023242"/>
    </source>
</evidence>
<name>A0A7J9FBC2_9ROSI</name>
<evidence type="ECO:0000256" key="1">
    <source>
        <dbReference type="ARBA" id="ARBA00004123"/>
    </source>
</evidence>
<proteinExistence type="predicted"/>
<reference evidence="11 12" key="1">
    <citation type="journal article" date="2019" name="Genome Biol. Evol.">
        <title>Insights into the evolution of the New World diploid cottons (Gossypium, subgenus Houzingenia) based on genome sequencing.</title>
        <authorList>
            <person name="Grover C.E."/>
            <person name="Arick M.A. 2nd"/>
            <person name="Thrash A."/>
            <person name="Conover J.L."/>
            <person name="Sanders W.S."/>
            <person name="Peterson D.G."/>
            <person name="Frelichowski J.E."/>
            <person name="Scheffler J.A."/>
            <person name="Scheffler B.E."/>
            <person name="Wendel J.F."/>
        </authorList>
    </citation>
    <scope>NUCLEOTIDE SEQUENCE [LARGE SCALE GENOMIC DNA]</scope>
    <source>
        <strain evidence="11">8</strain>
        <tissue evidence="11">Leaf</tissue>
    </source>
</reference>
<evidence type="ECO:0000256" key="3">
    <source>
        <dbReference type="ARBA" id="ARBA00022771"/>
    </source>
</evidence>
<feature type="region of interest" description="Disordered" evidence="8">
    <location>
        <begin position="31"/>
        <end position="50"/>
    </location>
</feature>
<dbReference type="GO" id="GO:0005634">
    <property type="term" value="C:nucleus"/>
    <property type="evidence" value="ECO:0007669"/>
    <property type="project" value="UniProtKB-SubCell"/>
</dbReference>
<dbReference type="PANTHER" id="PTHR12486:SF4">
    <property type="entry name" value="APRATAXIN"/>
    <property type="match status" value="1"/>
</dbReference>
<dbReference type="AlphaFoldDB" id="A0A7J9FBC2"/>
<evidence type="ECO:0008006" key="13">
    <source>
        <dbReference type="Google" id="ProtNLM"/>
    </source>
</evidence>
<dbReference type="Proteomes" id="UP000593568">
    <property type="component" value="Unassembled WGS sequence"/>
</dbReference>
<dbReference type="GO" id="GO:0008270">
    <property type="term" value="F:zinc ion binding"/>
    <property type="evidence" value="ECO:0007669"/>
    <property type="project" value="UniProtKB-KW"/>
</dbReference>
<dbReference type="InterPro" id="IPR027417">
    <property type="entry name" value="P-loop_NTPase"/>
</dbReference>
<dbReference type="GO" id="GO:0000012">
    <property type="term" value="P:single strand break repair"/>
    <property type="evidence" value="ECO:0007669"/>
    <property type="project" value="TreeGrafter"/>
</dbReference>
<keyword evidence="5" id="KW-0238">DNA-binding</keyword>
<evidence type="ECO:0000313" key="11">
    <source>
        <dbReference type="EMBL" id="MBA0781865.1"/>
    </source>
</evidence>
<dbReference type="SUPFAM" id="SSF52540">
    <property type="entry name" value="P-loop containing nucleoside triphosphate hydrolases"/>
    <property type="match status" value="1"/>
</dbReference>
<dbReference type="FunFam" id="3.40.220.10:FF:000020">
    <property type="entry name" value="Transcription factor bHLH140"/>
    <property type="match status" value="1"/>
</dbReference>
<evidence type="ECO:0000256" key="7">
    <source>
        <dbReference type="PROSITE-ProRule" id="PRU00464"/>
    </source>
</evidence>
<evidence type="ECO:0000313" key="12">
    <source>
        <dbReference type="Proteomes" id="UP000593568"/>
    </source>
</evidence>
<keyword evidence="4" id="KW-0862">Zinc</keyword>
<keyword evidence="3" id="KW-0863">Zinc-finger</keyword>
<dbReference type="GO" id="GO:0003725">
    <property type="term" value="F:double-stranded RNA binding"/>
    <property type="evidence" value="ECO:0007669"/>
    <property type="project" value="TreeGrafter"/>
</dbReference>
<dbReference type="PANTHER" id="PTHR12486">
    <property type="entry name" value="APRATAXIN-RELATED"/>
    <property type="match status" value="1"/>
</dbReference>
<feature type="domain" description="HIT" evidence="9">
    <location>
        <begin position="629"/>
        <end position="737"/>
    </location>
</feature>
<dbReference type="EMBL" id="JABEZW010000012">
    <property type="protein sequence ID" value="MBA0781865.1"/>
    <property type="molecule type" value="Genomic_DNA"/>
</dbReference>
<evidence type="ECO:0000259" key="9">
    <source>
        <dbReference type="PROSITE" id="PS51084"/>
    </source>
</evidence>
<dbReference type="InterPro" id="IPR011146">
    <property type="entry name" value="HIT-like"/>
</dbReference>
<dbReference type="SUPFAM" id="SSF54197">
    <property type="entry name" value="HIT-like"/>
    <property type="match status" value="1"/>
</dbReference>
<accession>A0A7J9FBC2</accession>
<dbReference type="GO" id="GO:0030983">
    <property type="term" value="F:mismatched DNA binding"/>
    <property type="evidence" value="ECO:0007669"/>
    <property type="project" value="TreeGrafter"/>
</dbReference>